<dbReference type="InterPro" id="IPR029063">
    <property type="entry name" value="SAM-dependent_MTases_sf"/>
</dbReference>
<accession>A0ABW1ZHY2</accession>
<dbReference type="PANTHER" id="PTHR30481:SF2">
    <property type="entry name" value="SITE-SPECIFIC DNA-METHYLTRANSFERASE (ADENINE-SPECIFIC)"/>
    <property type="match status" value="1"/>
</dbReference>
<dbReference type="PIRSF" id="PIRSF000398">
    <property type="entry name" value="M_m6A_EcoRV"/>
    <property type="match status" value="1"/>
</dbReference>
<reference evidence="8" key="1">
    <citation type="journal article" date="2019" name="Int. J. Syst. Evol. Microbiol.">
        <title>The Global Catalogue of Microorganisms (GCM) 10K type strain sequencing project: providing services to taxonomists for standard genome sequencing and annotation.</title>
        <authorList>
            <consortium name="The Broad Institute Genomics Platform"/>
            <consortium name="The Broad Institute Genome Sequencing Center for Infectious Disease"/>
            <person name="Wu L."/>
            <person name="Ma J."/>
        </authorList>
    </citation>
    <scope>NUCLEOTIDE SEQUENCE [LARGE SCALE GENOMIC DNA]</scope>
    <source>
        <strain evidence="8">CCUG 63830</strain>
    </source>
</reference>
<evidence type="ECO:0000256" key="3">
    <source>
        <dbReference type="ARBA" id="ARBA00022603"/>
    </source>
</evidence>
<dbReference type="InterPro" id="IPR012327">
    <property type="entry name" value="MeTrfase_D12"/>
</dbReference>
<comment type="caution">
    <text evidence="7">The sequence shown here is derived from an EMBL/GenBank/DDBJ whole genome shotgun (WGS) entry which is preliminary data.</text>
</comment>
<dbReference type="PANTHER" id="PTHR30481">
    <property type="entry name" value="DNA ADENINE METHYLASE"/>
    <property type="match status" value="1"/>
</dbReference>
<comment type="similarity">
    <text evidence="1">Belongs to the N(4)/N(6)-methyltransferase family.</text>
</comment>
<evidence type="ECO:0000313" key="8">
    <source>
        <dbReference type="Proteomes" id="UP001596317"/>
    </source>
</evidence>
<evidence type="ECO:0000256" key="1">
    <source>
        <dbReference type="ARBA" id="ARBA00006594"/>
    </source>
</evidence>
<evidence type="ECO:0000256" key="5">
    <source>
        <dbReference type="ARBA" id="ARBA00022691"/>
    </source>
</evidence>
<dbReference type="Gene3D" id="1.10.1020.10">
    <property type="entry name" value="Adenine-specific Methyltransferase, Domain 2"/>
    <property type="match status" value="1"/>
</dbReference>
<evidence type="ECO:0000256" key="6">
    <source>
        <dbReference type="ARBA" id="ARBA00047942"/>
    </source>
</evidence>
<dbReference type="Gene3D" id="3.40.50.150">
    <property type="entry name" value="Vaccinia Virus protein VP39"/>
    <property type="match status" value="1"/>
</dbReference>
<name>A0ABW1ZHY2_9DEIO</name>
<dbReference type="GO" id="GO:0032259">
    <property type="term" value="P:methylation"/>
    <property type="evidence" value="ECO:0007669"/>
    <property type="project" value="UniProtKB-KW"/>
</dbReference>
<gene>
    <name evidence="7" type="ORF">ACFP90_06950</name>
</gene>
<keyword evidence="4" id="KW-0808">Transferase</keyword>
<dbReference type="EC" id="2.1.1.72" evidence="2"/>
<organism evidence="7 8">
    <name type="scientific">Deinococcus multiflagellatus</name>
    <dbReference type="NCBI Taxonomy" id="1656887"/>
    <lineage>
        <taxon>Bacteria</taxon>
        <taxon>Thermotogati</taxon>
        <taxon>Deinococcota</taxon>
        <taxon>Deinococci</taxon>
        <taxon>Deinococcales</taxon>
        <taxon>Deinococcaceae</taxon>
        <taxon>Deinococcus</taxon>
    </lineage>
</organism>
<dbReference type="EMBL" id="JBHSWB010000001">
    <property type="protein sequence ID" value="MFC6660123.1"/>
    <property type="molecule type" value="Genomic_DNA"/>
</dbReference>
<proteinExistence type="inferred from homology"/>
<keyword evidence="8" id="KW-1185">Reference proteome</keyword>
<evidence type="ECO:0000256" key="2">
    <source>
        <dbReference type="ARBA" id="ARBA00011900"/>
    </source>
</evidence>
<dbReference type="RefSeq" id="WP_224607888.1">
    <property type="nucleotide sequence ID" value="NZ_JAIQXV010000007.1"/>
</dbReference>
<dbReference type="PRINTS" id="PR00505">
    <property type="entry name" value="D12N6MTFRASE"/>
</dbReference>
<evidence type="ECO:0000256" key="4">
    <source>
        <dbReference type="ARBA" id="ARBA00022679"/>
    </source>
</evidence>
<protein>
    <recommendedName>
        <fullName evidence="2">site-specific DNA-methyltransferase (adenine-specific)</fullName>
        <ecNumber evidence="2">2.1.1.72</ecNumber>
    </recommendedName>
</protein>
<dbReference type="InterPro" id="IPR012263">
    <property type="entry name" value="M_m6A_EcoRV"/>
</dbReference>
<keyword evidence="3 7" id="KW-0489">Methyltransferase</keyword>
<comment type="catalytic activity">
    <reaction evidence="6">
        <text>a 2'-deoxyadenosine in DNA + S-adenosyl-L-methionine = an N(6)-methyl-2'-deoxyadenosine in DNA + S-adenosyl-L-homocysteine + H(+)</text>
        <dbReference type="Rhea" id="RHEA:15197"/>
        <dbReference type="Rhea" id="RHEA-COMP:12418"/>
        <dbReference type="Rhea" id="RHEA-COMP:12419"/>
        <dbReference type="ChEBI" id="CHEBI:15378"/>
        <dbReference type="ChEBI" id="CHEBI:57856"/>
        <dbReference type="ChEBI" id="CHEBI:59789"/>
        <dbReference type="ChEBI" id="CHEBI:90615"/>
        <dbReference type="ChEBI" id="CHEBI:90616"/>
        <dbReference type="EC" id="2.1.1.72"/>
    </reaction>
</comment>
<dbReference type="GO" id="GO:0008168">
    <property type="term" value="F:methyltransferase activity"/>
    <property type="evidence" value="ECO:0007669"/>
    <property type="project" value="UniProtKB-KW"/>
</dbReference>
<dbReference type="SUPFAM" id="SSF53335">
    <property type="entry name" value="S-adenosyl-L-methionine-dependent methyltransferases"/>
    <property type="match status" value="1"/>
</dbReference>
<evidence type="ECO:0000313" key="7">
    <source>
        <dbReference type="EMBL" id="MFC6660123.1"/>
    </source>
</evidence>
<keyword evidence="5" id="KW-0949">S-adenosyl-L-methionine</keyword>
<sequence>MESSSMNRSTPLRYPGGKSKITNYVKVLLKQNSLLDIHYAEPYAGGAGVALSLLFDEYAQHIHINDLDPAIYSFWHSVINHPEEMCRMIDSIDVSMDEWHKQKAVQTNQENHSMLEIGFSTFFLNRTNRSGIILAGVIGGKNQSGKWKLDARFNKEDLKARIRRIALYRKRISLYNMDAQQLIEGQFRSLGPKSLIYLDPPYYVKGQDLYKNYYCHQNHVDIAEAINSIETPWIVSYDNASEISEIYKGKNSIEYCLSYSAAQRYQGTEIMFFSPGLKVPPIKEPTSVSPQMANRYQSFLPFEDMI</sequence>
<dbReference type="InterPro" id="IPR023095">
    <property type="entry name" value="Ade_MeTrfase_dom_2"/>
</dbReference>
<dbReference type="Pfam" id="PF02086">
    <property type="entry name" value="MethyltransfD12"/>
    <property type="match status" value="1"/>
</dbReference>
<dbReference type="Proteomes" id="UP001596317">
    <property type="component" value="Unassembled WGS sequence"/>
</dbReference>